<accession>A0A6A4SK85</accession>
<proteinExistence type="predicted"/>
<evidence type="ECO:0000313" key="2">
    <source>
        <dbReference type="Proteomes" id="UP000438429"/>
    </source>
</evidence>
<name>A0A6A4SK85_SCOMX</name>
<dbReference type="AlphaFoldDB" id="A0A6A4SK85"/>
<gene>
    <name evidence="1" type="ORF">F2P81_015225</name>
</gene>
<reference evidence="1 2" key="1">
    <citation type="submission" date="2019-06" db="EMBL/GenBank/DDBJ databases">
        <title>Draft genomes of female and male turbot (Scophthalmus maximus).</title>
        <authorList>
            <person name="Xu H."/>
            <person name="Xu X.-W."/>
            <person name="Shao C."/>
            <person name="Chen S."/>
        </authorList>
    </citation>
    <scope>NUCLEOTIDE SEQUENCE [LARGE SCALE GENOMIC DNA]</scope>
    <source>
        <strain evidence="1">Ysfricsl-2016a</strain>
        <tissue evidence="1">Blood</tissue>
    </source>
</reference>
<organism evidence="1 2">
    <name type="scientific">Scophthalmus maximus</name>
    <name type="common">Turbot</name>
    <name type="synonym">Psetta maxima</name>
    <dbReference type="NCBI Taxonomy" id="52904"/>
    <lineage>
        <taxon>Eukaryota</taxon>
        <taxon>Metazoa</taxon>
        <taxon>Chordata</taxon>
        <taxon>Craniata</taxon>
        <taxon>Vertebrata</taxon>
        <taxon>Euteleostomi</taxon>
        <taxon>Actinopterygii</taxon>
        <taxon>Neopterygii</taxon>
        <taxon>Teleostei</taxon>
        <taxon>Neoteleostei</taxon>
        <taxon>Acanthomorphata</taxon>
        <taxon>Carangaria</taxon>
        <taxon>Pleuronectiformes</taxon>
        <taxon>Pleuronectoidei</taxon>
        <taxon>Scophthalmidae</taxon>
        <taxon>Scophthalmus</taxon>
    </lineage>
</organism>
<comment type="caution">
    <text evidence="1">The sequence shown here is derived from an EMBL/GenBank/DDBJ whole genome shotgun (WGS) entry which is preliminary data.</text>
</comment>
<dbReference type="EMBL" id="VEVO01000013">
    <property type="protein sequence ID" value="KAF0032935.1"/>
    <property type="molecule type" value="Genomic_DNA"/>
</dbReference>
<dbReference type="Proteomes" id="UP000438429">
    <property type="component" value="Unassembled WGS sequence"/>
</dbReference>
<evidence type="ECO:0000313" key="1">
    <source>
        <dbReference type="EMBL" id="KAF0032935.1"/>
    </source>
</evidence>
<protein>
    <submittedName>
        <fullName evidence="1">Uncharacterized protein</fullName>
    </submittedName>
</protein>
<sequence length="73" mass="8105">MDVKPVVDVRSCGCVDAHADPGNEEPKLNFIKGPQKAQDGPVEQEAEHKTLATLSMKHAFHSSLTERDEQRFC</sequence>